<dbReference type="AlphaFoldDB" id="A0A5C2SR31"/>
<protein>
    <submittedName>
        <fullName evidence="1">Uncharacterized protein</fullName>
    </submittedName>
</protein>
<reference evidence="1" key="1">
    <citation type="journal article" date="2018" name="Genome Biol. Evol.">
        <title>Genomics and development of Lentinus tigrinus, a white-rot wood-decaying mushroom with dimorphic fruiting bodies.</title>
        <authorList>
            <person name="Wu B."/>
            <person name="Xu Z."/>
            <person name="Knudson A."/>
            <person name="Carlson A."/>
            <person name="Chen N."/>
            <person name="Kovaka S."/>
            <person name="LaButti K."/>
            <person name="Lipzen A."/>
            <person name="Pennachio C."/>
            <person name="Riley R."/>
            <person name="Schakwitz W."/>
            <person name="Umezawa K."/>
            <person name="Ohm R.A."/>
            <person name="Grigoriev I.V."/>
            <person name="Nagy L.G."/>
            <person name="Gibbons J."/>
            <person name="Hibbett D."/>
        </authorList>
    </citation>
    <scope>NUCLEOTIDE SEQUENCE [LARGE SCALE GENOMIC DNA]</scope>
    <source>
        <strain evidence="1">ALCF2SS1-6</strain>
    </source>
</reference>
<sequence>MLPTWFDPKSVQVPGDAININVFRNLESPVSEGGENFSAGALCMVRVAILNRAKVLLIDEA</sequence>
<dbReference type="EMBL" id="ML122251">
    <property type="protein sequence ID" value="RPD66292.1"/>
    <property type="molecule type" value="Genomic_DNA"/>
</dbReference>
<dbReference type="OrthoDB" id="6500128at2759"/>
<organism evidence="1 2">
    <name type="scientific">Lentinus tigrinus ALCF2SS1-6</name>
    <dbReference type="NCBI Taxonomy" id="1328759"/>
    <lineage>
        <taxon>Eukaryota</taxon>
        <taxon>Fungi</taxon>
        <taxon>Dikarya</taxon>
        <taxon>Basidiomycota</taxon>
        <taxon>Agaricomycotina</taxon>
        <taxon>Agaricomycetes</taxon>
        <taxon>Polyporales</taxon>
        <taxon>Polyporaceae</taxon>
        <taxon>Lentinus</taxon>
    </lineage>
</organism>
<dbReference type="STRING" id="1328759.A0A5C2SR31"/>
<evidence type="ECO:0000313" key="2">
    <source>
        <dbReference type="Proteomes" id="UP000313359"/>
    </source>
</evidence>
<evidence type="ECO:0000313" key="1">
    <source>
        <dbReference type="EMBL" id="RPD66292.1"/>
    </source>
</evidence>
<dbReference type="Proteomes" id="UP000313359">
    <property type="component" value="Unassembled WGS sequence"/>
</dbReference>
<proteinExistence type="predicted"/>
<name>A0A5C2SR31_9APHY</name>
<accession>A0A5C2SR31</accession>
<gene>
    <name evidence="1" type="ORF">L227DRAFT_606406</name>
</gene>
<keyword evidence="2" id="KW-1185">Reference proteome</keyword>